<dbReference type="Proteomes" id="UP000216361">
    <property type="component" value="Unassembled WGS sequence"/>
</dbReference>
<reference evidence="2 3" key="1">
    <citation type="submission" date="2017-07" db="EMBL/GenBank/DDBJ databases">
        <title>Elstera cyanobacteriorum sp. nov., a novel bacterium isolated from cyanobacterial aggregates in a eutrophic lake.</title>
        <authorList>
            <person name="Cai H."/>
        </authorList>
    </citation>
    <scope>NUCLEOTIDE SEQUENCE [LARGE SCALE GENOMIC DNA]</scope>
    <source>
        <strain evidence="2 3">TH019</strain>
    </source>
</reference>
<dbReference type="RefSeq" id="WP_094407769.1">
    <property type="nucleotide sequence ID" value="NZ_BMJZ01000009.1"/>
</dbReference>
<dbReference type="InterPro" id="IPR001853">
    <property type="entry name" value="DSBA-like_thioredoxin_dom"/>
</dbReference>
<keyword evidence="3" id="KW-1185">Reference proteome</keyword>
<dbReference type="Pfam" id="PF01323">
    <property type="entry name" value="DSBA"/>
    <property type="match status" value="1"/>
</dbReference>
<gene>
    <name evidence="2" type="ORF">CHR90_04405</name>
</gene>
<dbReference type="OrthoDB" id="9813770at2"/>
<organism evidence="2 3">
    <name type="scientific">Elstera cyanobacteriorum</name>
    <dbReference type="NCBI Taxonomy" id="2022747"/>
    <lineage>
        <taxon>Bacteria</taxon>
        <taxon>Pseudomonadati</taxon>
        <taxon>Pseudomonadota</taxon>
        <taxon>Alphaproteobacteria</taxon>
        <taxon>Rhodospirillales</taxon>
        <taxon>Rhodospirillaceae</taxon>
        <taxon>Elstera</taxon>
    </lineage>
</organism>
<keyword evidence="2" id="KW-0413">Isomerase</keyword>
<dbReference type="GO" id="GO:0016491">
    <property type="term" value="F:oxidoreductase activity"/>
    <property type="evidence" value="ECO:0007669"/>
    <property type="project" value="InterPro"/>
</dbReference>
<sequence length="213" mass="22643">MPATLTYLFDPLCGWCYGAAPALAVLAARPDVTLRLLPTGLFAGAGARPMSAEFAAYAWSNDQRIAQLTGQVFSDAYRTRVLTDSDQPFDSGPATFALTAVALTAPEEELTALKAIQSARYVDGRAITLPETLANILRSLDLDAAADVFLTQGADLLNAVDQRIGEGQRLLNQLRAQGVPTLARTEAGQAPRQIPSALLFGPRADLEAFLIAP</sequence>
<dbReference type="AlphaFoldDB" id="A0A255XUC7"/>
<comment type="caution">
    <text evidence="2">The sequence shown here is derived from an EMBL/GenBank/DDBJ whole genome shotgun (WGS) entry which is preliminary data.</text>
</comment>
<dbReference type="CDD" id="cd03025">
    <property type="entry name" value="DsbA_FrnE_like"/>
    <property type="match status" value="1"/>
</dbReference>
<protein>
    <submittedName>
        <fullName evidence="2">Protein-disulfide isomerase</fullName>
    </submittedName>
</protein>
<accession>A0A255XUC7</accession>
<dbReference type="Gene3D" id="3.40.30.10">
    <property type="entry name" value="Glutaredoxin"/>
    <property type="match status" value="1"/>
</dbReference>
<name>A0A255XUC7_9PROT</name>
<evidence type="ECO:0000313" key="2">
    <source>
        <dbReference type="EMBL" id="OYQ20617.1"/>
    </source>
</evidence>
<dbReference type="GO" id="GO:0016853">
    <property type="term" value="F:isomerase activity"/>
    <property type="evidence" value="ECO:0007669"/>
    <property type="project" value="UniProtKB-KW"/>
</dbReference>
<dbReference type="InterPro" id="IPR036249">
    <property type="entry name" value="Thioredoxin-like_sf"/>
</dbReference>
<dbReference type="EMBL" id="NOXS01000027">
    <property type="protein sequence ID" value="OYQ20617.1"/>
    <property type="molecule type" value="Genomic_DNA"/>
</dbReference>
<evidence type="ECO:0000313" key="3">
    <source>
        <dbReference type="Proteomes" id="UP000216361"/>
    </source>
</evidence>
<proteinExistence type="predicted"/>
<dbReference type="SUPFAM" id="SSF52833">
    <property type="entry name" value="Thioredoxin-like"/>
    <property type="match status" value="1"/>
</dbReference>
<feature type="domain" description="DSBA-like thioredoxin" evidence="1">
    <location>
        <begin position="7"/>
        <end position="182"/>
    </location>
</feature>
<evidence type="ECO:0000259" key="1">
    <source>
        <dbReference type="Pfam" id="PF01323"/>
    </source>
</evidence>